<organism evidence="3 4">
    <name type="scientific">Clostridium luticellarii</name>
    <dbReference type="NCBI Taxonomy" id="1691940"/>
    <lineage>
        <taxon>Bacteria</taxon>
        <taxon>Bacillati</taxon>
        <taxon>Bacillota</taxon>
        <taxon>Clostridia</taxon>
        <taxon>Eubacteriales</taxon>
        <taxon>Clostridiaceae</taxon>
        <taxon>Clostridium</taxon>
    </lineage>
</organism>
<dbReference type="GO" id="GO:0000049">
    <property type="term" value="F:tRNA binding"/>
    <property type="evidence" value="ECO:0007669"/>
    <property type="project" value="UniProtKB-KW"/>
</dbReference>
<accession>A0A2T0BRB1</accession>
<comment type="function">
    <text evidence="2">Catalyzes the formation of N(4)-acetylcytidine (ac(4)C) at the wobble position of elongator tRNA(Met), using acetate and ATP as substrates. First activates an acetate ion to form acetyladenylate (Ac-AMP) and then transfers the acetyl group to tRNA to form ac(4)C34.</text>
</comment>
<dbReference type="InterPro" id="IPR014729">
    <property type="entry name" value="Rossmann-like_a/b/a_fold"/>
</dbReference>
<dbReference type="GO" id="GO:0006400">
    <property type="term" value="P:tRNA modification"/>
    <property type="evidence" value="ECO:0007669"/>
    <property type="project" value="UniProtKB-UniRule"/>
</dbReference>
<dbReference type="GO" id="GO:0016879">
    <property type="term" value="F:ligase activity, forming carbon-nitrogen bonds"/>
    <property type="evidence" value="ECO:0007669"/>
    <property type="project" value="UniProtKB-UniRule"/>
</dbReference>
<evidence type="ECO:0000256" key="2">
    <source>
        <dbReference type="HAMAP-Rule" id="MF_01539"/>
    </source>
</evidence>
<keyword evidence="4" id="KW-1185">Reference proteome</keyword>
<sequence>MNIAGIIAEYNPFHNGHRYHIEKMKSMTGCSGVIAAVSGNFVQRGAPSIIDKWTKTYMALQNGVDLVLEIPVLYSLSSAEFFAFGAVSLLENLGVVKKLCFGSECGNIQLLESIGSILCQEPYEFKINLKKNLSEGLSYPHARSNALMEFFHHNDNSEFKDYDLRKILSSPNNILAIEYCKSLLKLKSSIIPLCIKRIGSSYNSLEMKNNFSSASSIRNFIKNEGNFDDLENNLPPSVFSILKKLQDSGYNFTFEDSLVPYLKYKYFFYKGNFKYLPDVSEGIENRIFDAIKNNCSYKDIVEASKTKRYAYSRISRILCQFFLGFEKLDTGSLRKNPCPYARVLGFNSTGKKILREVKKNSSLPIYTKIPQITDQILKLDISATSAYSLLNKNIPFNQDYTKSPIIMDKI</sequence>
<feature type="binding site" evidence="2">
    <location>
        <position position="172"/>
    </location>
    <ligand>
        <name>ATP</name>
        <dbReference type="ChEBI" id="CHEBI:30616"/>
    </ligand>
</feature>
<dbReference type="GO" id="GO:0005737">
    <property type="term" value="C:cytoplasm"/>
    <property type="evidence" value="ECO:0007669"/>
    <property type="project" value="UniProtKB-SubCell"/>
</dbReference>
<evidence type="ECO:0000313" key="4">
    <source>
        <dbReference type="Proteomes" id="UP000237798"/>
    </source>
</evidence>
<dbReference type="EC" id="6.3.4.-" evidence="2"/>
<feature type="binding site" evidence="2">
    <location>
        <begin position="197"/>
        <end position="198"/>
    </location>
    <ligand>
        <name>ATP</name>
        <dbReference type="ChEBI" id="CHEBI:30616"/>
    </ligand>
</feature>
<feature type="binding site" evidence="2">
    <location>
        <begin position="7"/>
        <end position="20"/>
    </location>
    <ligand>
        <name>ATP</name>
        <dbReference type="ChEBI" id="CHEBI:30616"/>
    </ligand>
</feature>
<reference evidence="3 4" key="1">
    <citation type="submission" date="2018-03" db="EMBL/GenBank/DDBJ databases">
        <title>Genome sequence of Clostridium luticellarii DSM 29923.</title>
        <authorList>
            <person name="Poehlein A."/>
            <person name="Daniel R."/>
        </authorList>
    </citation>
    <scope>NUCLEOTIDE SEQUENCE [LARGE SCALE GENOMIC DNA]</scope>
    <source>
        <strain evidence="3 4">DSM 29923</strain>
    </source>
</reference>
<feature type="binding site" evidence="2">
    <location>
        <position position="102"/>
    </location>
    <ligand>
        <name>ATP</name>
        <dbReference type="ChEBI" id="CHEBI:30616"/>
    </ligand>
</feature>
<keyword evidence="1 2" id="KW-0819">tRNA processing</keyword>
<comment type="catalytic activity">
    <reaction evidence="2">
        <text>cytidine(34) in elongator tRNA(Met) + acetate + ATP = N(4)-acetylcytidine(34) in elongator tRNA(Met) + AMP + diphosphate</text>
        <dbReference type="Rhea" id="RHEA:58144"/>
        <dbReference type="Rhea" id="RHEA-COMP:10693"/>
        <dbReference type="Rhea" id="RHEA-COMP:10694"/>
        <dbReference type="ChEBI" id="CHEBI:30089"/>
        <dbReference type="ChEBI" id="CHEBI:30616"/>
        <dbReference type="ChEBI" id="CHEBI:33019"/>
        <dbReference type="ChEBI" id="CHEBI:74900"/>
        <dbReference type="ChEBI" id="CHEBI:82748"/>
        <dbReference type="ChEBI" id="CHEBI:456215"/>
    </reaction>
</comment>
<dbReference type="AlphaFoldDB" id="A0A2T0BRB1"/>
<dbReference type="HAMAP" id="MF_01539">
    <property type="entry name" value="TmcAL"/>
    <property type="match status" value="1"/>
</dbReference>
<dbReference type="Pfam" id="PF05636">
    <property type="entry name" value="HIGH_NTase1"/>
    <property type="match status" value="1"/>
</dbReference>
<dbReference type="OrthoDB" id="9769796at2"/>
<dbReference type="PANTHER" id="PTHR37825:SF1">
    <property type="entry name" value="TRNA(MET) CYTIDINE ACETATE LIGASE"/>
    <property type="match status" value="1"/>
</dbReference>
<name>A0A2T0BRB1_9CLOT</name>
<dbReference type="Gene3D" id="3.40.50.620">
    <property type="entry name" value="HUPs"/>
    <property type="match status" value="1"/>
</dbReference>
<comment type="subcellular location">
    <subcellularLocation>
        <location evidence="2">Cytoplasm</location>
    </subcellularLocation>
</comment>
<dbReference type="Proteomes" id="UP000237798">
    <property type="component" value="Unassembled WGS sequence"/>
</dbReference>
<dbReference type="RefSeq" id="WP_106008023.1">
    <property type="nucleotide sequence ID" value="NZ_JALCQA010000001.1"/>
</dbReference>
<keyword evidence="2" id="KW-0963">Cytoplasm</keyword>
<keyword evidence="2" id="KW-0694">RNA-binding</keyword>
<keyword evidence="2" id="KW-0436">Ligase</keyword>
<comment type="similarity">
    <text evidence="2">Belongs to the TmcAL family.</text>
</comment>
<gene>
    <name evidence="2" type="primary">tmcAL</name>
    <name evidence="3" type="ORF">CLLU_05190</name>
</gene>
<proteinExistence type="inferred from homology"/>
<comment type="caution">
    <text evidence="3">The sequence shown here is derived from an EMBL/GenBank/DDBJ whole genome shotgun (WGS) entry which is preliminary data.</text>
</comment>
<dbReference type="NCBIfam" id="NF010191">
    <property type="entry name" value="PRK13670.1"/>
    <property type="match status" value="1"/>
</dbReference>
<keyword evidence="2" id="KW-0820">tRNA-binding</keyword>
<evidence type="ECO:0000313" key="3">
    <source>
        <dbReference type="EMBL" id="PRR86421.1"/>
    </source>
</evidence>
<keyword evidence="2" id="KW-0547">Nucleotide-binding</keyword>
<dbReference type="EMBL" id="PVXP01000004">
    <property type="protein sequence ID" value="PRR86421.1"/>
    <property type="molecule type" value="Genomic_DNA"/>
</dbReference>
<keyword evidence="2" id="KW-0067">ATP-binding</keyword>
<dbReference type="SUPFAM" id="SSF52374">
    <property type="entry name" value="Nucleotidylyl transferase"/>
    <property type="match status" value="1"/>
</dbReference>
<protein>
    <recommendedName>
        <fullName evidence="2">tRNA(Met) cytidine acetate ligase</fullName>
        <ecNumber evidence="2">6.3.4.-</ecNumber>
    </recommendedName>
</protein>
<evidence type="ECO:0000256" key="1">
    <source>
        <dbReference type="ARBA" id="ARBA00022694"/>
    </source>
</evidence>
<dbReference type="PANTHER" id="PTHR37825">
    <property type="entry name" value="TRNA(MET) CYTIDINE ACETATE LIGASE"/>
    <property type="match status" value="1"/>
</dbReference>
<dbReference type="InterPro" id="IPR008513">
    <property type="entry name" value="tRNA(Met)_cyd_acetate_ligase"/>
</dbReference>
<dbReference type="GO" id="GO:0005524">
    <property type="term" value="F:ATP binding"/>
    <property type="evidence" value="ECO:0007669"/>
    <property type="project" value="UniProtKB-KW"/>
</dbReference>